<gene>
    <name evidence="9" type="ORF">F5147DRAFT_702741</name>
</gene>
<comment type="similarity">
    <text evidence="1 4 7">Belongs to the aldehyde dehydrogenase family.</text>
</comment>
<dbReference type="GO" id="GO:0004029">
    <property type="term" value="F:aldehyde dehydrogenase (NAD+) activity"/>
    <property type="evidence" value="ECO:0007669"/>
    <property type="project" value="TreeGrafter"/>
</dbReference>
<dbReference type="InterPro" id="IPR016162">
    <property type="entry name" value="Ald_DH_N"/>
</dbReference>
<evidence type="ECO:0000313" key="10">
    <source>
        <dbReference type="Proteomes" id="UP000823399"/>
    </source>
</evidence>
<dbReference type="GeneID" id="64700067"/>
<dbReference type="Gene3D" id="3.40.309.10">
    <property type="entry name" value="Aldehyde Dehydrogenase, Chain A, domain 2"/>
    <property type="match status" value="1"/>
</dbReference>
<dbReference type="PROSITE" id="PS00687">
    <property type="entry name" value="ALDEHYDE_DEHYDR_GLU"/>
    <property type="match status" value="1"/>
</dbReference>
<feature type="domain" description="Aldehyde dehydrogenase" evidence="8">
    <location>
        <begin position="15"/>
        <end position="432"/>
    </location>
</feature>
<sequence>MATPISTIPKIRDALRATFRSGLTRPIAWRQHQLYQLARMAQNERELICDALKKDLGKPKTEVLMAEVGCVIERAVKSAEQLPVWAKAEYPEVADWQKPWKPTLYKAPRGTALIISPWNYPMILTFQPLIGAIAAGCTAVLKPSELVPTFSQLLDEIVPKYLDPNVYRVVNGAVPETSKLLELQWDHIFYTGNGRVARIIASAAAKHLTPLTLELGGKSPVIIDSAYDIDLAAKRILWGKCNNAGQICVAPDYVLVQRDKQDELIKAFQKHYDSFFPNGALDSPLFGSIGSDLHHKRITSLLSRTKGEVVLKGRSDAARRRLEPTIVKNVSEGDSLLEEEIFGPVLPIVPVDSLKQAVDFVNARSHPLVLYVFSDNENVKQQVVSETQSGGIVFNDTFQQVAVHELPFAGVGESGYGYQVMKHTYDTFTQLRSSIDMPREAEPYLAIRYPPHSEEAVQALTAAVHTPIPSSRL</sequence>
<dbReference type="InterPro" id="IPR012394">
    <property type="entry name" value="Aldehyde_DH_NAD(P)"/>
</dbReference>
<feature type="active site" evidence="5">
    <location>
        <position position="248"/>
    </location>
</feature>
<keyword evidence="2 4" id="KW-0560">Oxidoreductase</keyword>
<evidence type="ECO:0000256" key="2">
    <source>
        <dbReference type="ARBA" id="ARBA00023002"/>
    </source>
</evidence>
<name>A0A9P7JSL6_9AGAM</name>
<dbReference type="Gene3D" id="3.40.605.10">
    <property type="entry name" value="Aldehyde Dehydrogenase, Chain A, domain 1"/>
    <property type="match status" value="1"/>
</dbReference>
<evidence type="ECO:0000256" key="7">
    <source>
        <dbReference type="RuleBase" id="RU003345"/>
    </source>
</evidence>
<dbReference type="InterPro" id="IPR016161">
    <property type="entry name" value="Ald_DH/histidinol_DH"/>
</dbReference>
<dbReference type="FunFam" id="3.40.309.10:FF:000003">
    <property type="entry name" value="Aldehyde dehydrogenase"/>
    <property type="match status" value="1"/>
</dbReference>
<dbReference type="EMBL" id="JABBWM010000038">
    <property type="protein sequence ID" value="KAG2105526.1"/>
    <property type="molecule type" value="Genomic_DNA"/>
</dbReference>
<dbReference type="GO" id="GO:0006081">
    <property type="term" value="P:aldehyde metabolic process"/>
    <property type="evidence" value="ECO:0007669"/>
    <property type="project" value="InterPro"/>
</dbReference>
<evidence type="ECO:0000256" key="4">
    <source>
        <dbReference type="PIRNR" id="PIRNR036492"/>
    </source>
</evidence>
<feature type="active site" evidence="5 6">
    <location>
        <position position="214"/>
    </location>
</feature>
<evidence type="ECO:0000256" key="6">
    <source>
        <dbReference type="PROSITE-ProRule" id="PRU10007"/>
    </source>
</evidence>
<protein>
    <recommendedName>
        <fullName evidence="4">Aldehyde dehydrogenase</fullName>
    </recommendedName>
</protein>
<proteinExistence type="inferred from homology"/>
<evidence type="ECO:0000256" key="3">
    <source>
        <dbReference type="ARBA" id="ARBA00023027"/>
    </source>
</evidence>
<dbReference type="InterPro" id="IPR016163">
    <property type="entry name" value="Ald_DH_C"/>
</dbReference>
<dbReference type="PANTHER" id="PTHR43570">
    <property type="entry name" value="ALDEHYDE DEHYDROGENASE"/>
    <property type="match status" value="1"/>
</dbReference>
<dbReference type="Pfam" id="PF00171">
    <property type="entry name" value="Aldedh"/>
    <property type="match status" value="1"/>
</dbReference>
<keyword evidence="3" id="KW-0520">NAD</keyword>
<dbReference type="SUPFAM" id="SSF53720">
    <property type="entry name" value="ALDH-like"/>
    <property type="match status" value="1"/>
</dbReference>
<evidence type="ECO:0000256" key="5">
    <source>
        <dbReference type="PIRSR" id="PIRSR036492-1"/>
    </source>
</evidence>
<evidence type="ECO:0000259" key="8">
    <source>
        <dbReference type="Pfam" id="PF00171"/>
    </source>
</evidence>
<dbReference type="GO" id="GO:0005737">
    <property type="term" value="C:cytoplasm"/>
    <property type="evidence" value="ECO:0007669"/>
    <property type="project" value="TreeGrafter"/>
</dbReference>
<dbReference type="InterPro" id="IPR015590">
    <property type="entry name" value="Aldehyde_DH_dom"/>
</dbReference>
<dbReference type="PIRSF" id="PIRSF036492">
    <property type="entry name" value="ALDH"/>
    <property type="match status" value="1"/>
</dbReference>
<evidence type="ECO:0000313" key="9">
    <source>
        <dbReference type="EMBL" id="KAG2105526.1"/>
    </source>
</evidence>
<reference evidence="9" key="1">
    <citation type="journal article" date="2020" name="New Phytol.">
        <title>Comparative genomics reveals dynamic genome evolution in host specialist ectomycorrhizal fungi.</title>
        <authorList>
            <person name="Lofgren L.A."/>
            <person name="Nguyen N.H."/>
            <person name="Vilgalys R."/>
            <person name="Ruytinx J."/>
            <person name="Liao H.L."/>
            <person name="Branco S."/>
            <person name="Kuo A."/>
            <person name="LaButti K."/>
            <person name="Lipzen A."/>
            <person name="Andreopoulos W."/>
            <person name="Pangilinan J."/>
            <person name="Riley R."/>
            <person name="Hundley H."/>
            <person name="Na H."/>
            <person name="Barry K."/>
            <person name="Grigoriev I.V."/>
            <person name="Stajich J.E."/>
            <person name="Kennedy P.G."/>
        </authorList>
    </citation>
    <scope>NUCLEOTIDE SEQUENCE</scope>
    <source>
        <strain evidence="9">FC423</strain>
    </source>
</reference>
<accession>A0A9P7JSL6</accession>
<dbReference type="FunFam" id="3.40.605.10:FF:000004">
    <property type="entry name" value="Aldehyde dehydrogenase"/>
    <property type="match status" value="1"/>
</dbReference>
<comment type="caution">
    <text evidence="9">The sequence shown here is derived from an EMBL/GenBank/DDBJ whole genome shotgun (WGS) entry which is preliminary data.</text>
</comment>
<dbReference type="PANTHER" id="PTHR43570:SF16">
    <property type="entry name" value="ALDEHYDE DEHYDROGENASE TYPE III, ISOFORM Q"/>
    <property type="match status" value="1"/>
</dbReference>
<dbReference type="CDD" id="cd07135">
    <property type="entry name" value="ALDH_F14-YMR110C"/>
    <property type="match status" value="1"/>
</dbReference>
<evidence type="ECO:0000256" key="1">
    <source>
        <dbReference type="ARBA" id="ARBA00009986"/>
    </source>
</evidence>
<dbReference type="Proteomes" id="UP000823399">
    <property type="component" value="Unassembled WGS sequence"/>
</dbReference>
<dbReference type="OrthoDB" id="440325at2759"/>
<dbReference type="AlphaFoldDB" id="A0A9P7JSL6"/>
<dbReference type="RefSeq" id="XP_041291280.1">
    <property type="nucleotide sequence ID" value="XM_041437808.1"/>
</dbReference>
<keyword evidence="10" id="KW-1185">Reference proteome</keyword>
<dbReference type="InterPro" id="IPR029510">
    <property type="entry name" value="Ald_DH_CS_GLU"/>
</dbReference>
<organism evidence="9 10">
    <name type="scientific">Suillus discolor</name>
    <dbReference type="NCBI Taxonomy" id="1912936"/>
    <lineage>
        <taxon>Eukaryota</taxon>
        <taxon>Fungi</taxon>
        <taxon>Dikarya</taxon>
        <taxon>Basidiomycota</taxon>
        <taxon>Agaricomycotina</taxon>
        <taxon>Agaricomycetes</taxon>
        <taxon>Agaricomycetidae</taxon>
        <taxon>Boletales</taxon>
        <taxon>Suillineae</taxon>
        <taxon>Suillaceae</taxon>
        <taxon>Suillus</taxon>
    </lineage>
</organism>